<evidence type="ECO:0000259" key="3">
    <source>
        <dbReference type="Pfam" id="PF01248"/>
    </source>
</evidence>
<evidence type="ECO:0000313" key="5">
    <source>
        <dbReference type="EMBL" id="SES30362.1"/>
    </source>
</evidence>
<dbReference type="RefSeq" id="WP_022755067.1">
    <property type="nucleotide sequence ID" value="NZ_CM009896.1"/>
</dbReference>
<dbReference type="GO" id="GO:0003723">
    <property type="term" value="F:RNA binding"/>
    <property type="evidence" value="ECO:0007669"/>
    <property type="project" value="InterPro"/>
</dbReference>
<dbReference type="EMBL" id="NXNG01000001">
    <property type="protein sequence ID" value="PWT27498.1"/>
    <property type="molecule type" value="Genomic_DNA"/>
</dbReference>
<name>A0A1H9W8W9_BUTFI</name>
<evidence type="ECO:0000313" key="4">
    <source>
        <dbReference type="EMBL" id="PWT27498.1"/>
    </source>
</evidence>
<dbReference type="Proteomes" id="UP000245488">
    <property type="component" value="Chromosome"/>
</dbReference>
<feature type="domain" description="Ribosomal protein eL8/eL30/eS12/Gadd45" evidence="3">
    <location>
        <begin position="8"/>
        <end position="97"/>
    </location>
</feature>
<dbReference type="InterPro" id="IPR029064">
    <property type="entry name" value="Ribosomal_eL30-like_sf"/>
</dbReference>
<evidence type="ECO:0000313" key="6">
    <source>
        <dbReference type="Proteomes" id="UP000182584"/>
    </source>
</evidence>
<dbReference type="GO" id="GO:1990904">
    <property type="term" value="C:ribonucleoprotein complex"/>
    <property type="evidence" value="ECO:0007669"/>
    <property type="project" value="UniProtKB-KW"/>
</dbReference>
<keyword evidence="7" id="KW-1185">Reference proteome</keyword>
<gene>
    <name evidence="4" type="ORF">CPT75_10520</name>
    <name evidence="5" type="ORF">SAMN04487884_12829</name>
</gene>
<dbReference type="Pfam" id="PF01248">
    <property type="entry name" value="Ribosomal_L7Ae"/>
    <property type="match status" value="1"/>
</dbReference>
<dbReference type="AlphaFoldDB" id="A0A1H9W8W9"/>
<sequence length="115" mass="12357">MTKEEQGIYSFLGLCMKAGKVTSGETGTLQNIQSGKAKLVIVSLDASDNTRKEMLNKCKSHNVTVQVFGQKDLLGLSIGKSERSSLAITDQGLAKALLQKLQTIEQNGGETNVKD</sequence>
<dbReference type="GO" id="GO:0005840">
    <property type="term" value="C:ribosome"/>
    <property type="evidence" value="ECO:0007669"/>
    <property type="project" value="UniProtKB-KW"/>
</dbReference>
<dbReference type="InterPro" id="IPR004038">
    <property type="entry name" value="Ribosomal_eL8/eL30/eS12/Gad45"/>
</dbReference>
<dbReference type="Gene3D" id="3.30.1330.30">
    <property type="match status" value="1"/>
</dbReference>
<accession>A0A1H9W8W9</accession>
<protein>
    <submittedName>
        <fullName evidence="5">LSU ribosomal protein L7AE</fullName>
    </submittedName>
</protein>
<dbReference type="EMBL" id="FOGJ01000028">
    <property type="protein sequence ID" value="SES30362.1"/>
    <property type="molecule type" value="Genomic_DNA"/>
</dbReference>
<evidence type="ECO:0000256" key="2">
    <source>
        <dbReference type="ARBA" id="ARBA00023274"/>
    </source>
</evidence>
<dbReference type="Proteomes" id="UP000182584">
    <property type="component" value="Unassembled WGS sequence"/>
</dbReference>
<reference evidence="5 6" key="1">
    <citation type="submission" date="2016-10" db="EMBL/GenBank/DDBJ databases">
        <authorList>
            <person name="de Groot N.N."/>
        </authorList>
    </citation>
    <scope>NUCLEOTIDE SEQUENCE [LARGE SCALE GENOMIC DNA]</scope>
    <source>
        <strain evidence="5 6">AR40</strain>
    </source>
</reference>
<keyword evidence="2" id="KW-0687">Ribonucleoprotein</keyword>
<reference evidence="4 7" key="2">
    <citation type="submission" date="2017-09" db="EMBL/GenBank/DDBJ databases">
        <title>High-quality draft genome sequence of Butyrivibrio fibrisolvens INBov1, isolated from cow rumen.</title>
        <authorList>
            <person name="Rodriguez Hernaez J."/>
            <person name="Rivarola M."/>
            <person name="Paniego N."/>
            <person name="Cravero S."/>
            <person name="Ceron Cucchi M."/>
            <person name="Martinez M.C."/>
        </authorList>
    </citation>
    <scope>NUCLEOTIDE SEQUENCE [LARGE SCALE GENOMIC DNA]</scope>
    <source>
        <strain evidence="4 7">INBov1</strain>
    </source>
</reference>
<keyword evidence="1 5" id="KW-0689">Ribosomal protein</keyword>
<dbReference type="SUPFAM" id="SSF55315">
    <property type="entry name" value="L30e-like"/>
    <property type="match status" value="1"/>
</dbReference>
<dbReference type="OrthoDB" id="9794863at2"/>
<dbReference type="eggNOG" id="COG1358">
    <property type="taxonomic scope" value="Bacteria"/>
</dbReference>
<organism evidence="5 6">
    <name type="scientific">Butyrivibrio fibrisolvens</name>
    <dbReference type="NCBI Taxonomy" id="831"/>
    <lineage>
        <taxon>Bacteria</taxon>
        <taxon>Bacillati</taxon>
        <taxon>Bacillota</taxon>
        <taxon>Clostridia</taxon>
        <taxon>Lachnospirales</taxon>
        <taxon>Lachnospiraceae</taxon>
        <taxon>Butyrivibrio</taxon>
    </lineage>
</organism>
<evidence type="ECO:0000256" key="1">
    <source>
        <dbReference type="ARBA" id="ARBA00022980"/>
    </source>
</evidence>
<dbReference type="InterPro" id="IPR039109">
    <property type="entry name" value="Ribosomal_eL30-like"/>
</dbReference>
<proteinExistence type="predicted"/>
<dbReference type="PANTHER" id="PTHR11449">
    <property type="entry name" value="RIBOSOMAL PROTEIN L30"/>
    <property type="match status" value="1"/>
</dbReference>
<evidence type="ECO:0000313" key="7">
    <source>
        <dbReference type="Proteomes" id="UP000245488"/>
    </source>
</evidence>